<dbReference type="AlphaFoldDB" id="A0A914R8U6"/>
<dbReference type="GO" id="GO:0017147">
    <property type="term" value="F:Wnt-protein binding"/>
    <property type="evidence" value="ECO:0007669"/>
    <property type="project" value="TreeGrafter"/>
</dbReference>
<dbReference type="PANTHER" id="PTHR46513">
    <property type="entry name" value="VITELLOGENIN RECEPTOR-LIKE PROTEIN-RELATED-RELATED"/>
    <property type="match status" value="1"/>
</dbReference>
<evidence type="ECO:0000313" key="1">
    <source>
        <dbReference type="Proteomes" id="UP000887564"/>
    </source>
</evidence>
<dbReference type="WBParaSite" id="PEQ_0000308001-mRNA-1">
    <property type="protein sequence ID" value="PEQ_0000308001-mRNA-1"/>
    <property type="gene ID" value="PEQ_0000308001"/>
</dbReference>
<dbReference type="Gene3D" id="2.120.10.30">
    <property type="entry name" value="TolB, C-terminal domain"/>
    <property type="match status" value="1"/>
</dbReference>
<dbReference type="Proteomes" id="UP000887564">
    <property type="component" value="Unplaced"/>
</dbReference>
<dbReference type="InterPro" id="IPR050778">
    <property type="entry name" value="Cueball_EGF_LRP_Nidogen"/>
</dbReference>
<keyword evidence="1" id="KW-1185">Reference proteome</keyword>
<dbReference type="GO" id="GO:0042813">
    <property type="term" value="F:Wnt receptor activity"/>
    <property type="evidence" value="ECO:0007669"/>
    <property type="project" value="TreeGrafter"/>
</dbReference>
<dbReference type="InterPro" id="IPR011042">
    <property type="entry name" value="6-blade_b-propeller_TolB-like"/>
</dbReference>
<protein>
    <submittedName>
        <fullName evidence="2">Uncharacterized protein</fullName>
    </submittedName>
</protein>
<dbReference type="GO" id="GO:0060070">
    <property type="term" value="P:canonical Wnt signaling pathway"/>
    <property type="evidence" value="ECO:0007669"/>
    <property type="project" value="TreeGrafter"/>
</dbReference>
<name>A0A914R8U6_PAREQ</name>
<dbReference type="PANTHER" id="PTHR46513:SF13">
    <property type="entry name" value="EGF-LIKE DOMAIN-CONTAINING PROTEIN"/>
    <property type="match status" value="1"/>
</dbReference>
<proteinExistence type="predicted"/>
<accession>A0A914R8U6</accession>
<dbReference type="SUPFAM" id="SSF63825">
    <property type="entry name" value="YWTD domain"/>
    <property type="match status" value="1"/>
</dbReference>
<dbReference type="GO" id="GO:0005886">
    <property type="term" value="C:plasma membrane"/>
    <property type="evidence" value="ECO:0007669"/>
    <property type="project" value="TreeGrafter"/>
</dbReference>
<evidence type="ECO:0000313" key="2">
    <source>
        <dbReference type="WBParaSite" id="PEQ_0000308001-mRNA-1"/>
    </source>
</evidence>
<dbReference type="InterPro" id="IPR000033">
    <property type="entry name" value="LDLR_classB_rpt"/>
</dbReference>
<sequence>MSCDYWGENTRLVIRSHERLRHPFSLTVFEERLYWTDWDHEGVLTANKFTGNDFKTVMNGVSGPMTVRVYHEMAQPDHPNKCAGHECQHMCLPRAHLHVPKNLFISLFFLVSHRLSLKARLPGMRTKSLELFVVFLRDRAFLSDWGRHLVKSVDSSQVY</sequence>
<reference evidence="2" key="1">
    <citation type="submission" date="2022-11" db="UniProtKB">
        <authorList>
            <consortium name="WormBaseParasite"/>
        </authorList>
    </citation>
    <scope>IDENTIFICATION</scope>
</reference>
<dbReference type="SMART" id="SM00135">
    <property type="entry name" value="LY"/>
    <property type="match status" value="1"/>
</dbReference>
<organism evidence="1 2">
    <name type="scientific">Parascaris equorum</name>
    <name type="common">Equine roundworm</name>
    <dbReference type="NCBI Taxonomy" id="6256"/>
    <lineage>
        <taxon>Eukaryota</taxon>
        <taxon>Metazoa</taxon>
        <taxon>Ecdysozoa</taxon>
        <taxon>Nematoda</taxon>
        <taxon>Chromadorea</taxon>
        <taxon>Rhabditida</taxon>
        <taxon>Spirurina</taxon>
        <taxon>Ascaridomorpha</taxon>
        <taxon>Ascaridoidea</taxon>
        <taxon>Ascarididae</taxon>
        <taxon>Parascaris</taxon>
    </lineage>
</organism>